<protein>
    <submittedName>
        <fullName evidence="3">Uncharacterized protein</fullName>
    </submittedName>
</protein>
<accession>A0A0M3HZY1</accession>
<keyword evidence="2" id="KW-1185">Reference proteome</keyword>
<dbReference type="WBParaSite" id="ALUE_0000933801-mRNA-1">
    <property type="protein sequence ID" value="ALUE_0000933801-mRNA-1"/>
    <property type="gene ID" value="ALUE_0000933801"/>
</dbReference>
<organism evidence="2 3">
    <name type="scientific">Ascaris lumbricoides</name>
    <name type="common">Giant roundworm</name>
    <dbReference type="NCBI Taxonomy" id="6252"/>
    <lineage>
        <taxon>Eukaryota</taxon>
        <taxon>Metazoa</taxon>
        <taxon>Ecdysozoa</taxon>
        <taxon>Nematoda</taxon>
        <taxon>Chromadorea</taxon>
        <taxon>Rhabditida</taxon>
        <taxon>Spirurina</taxon>
        <taxon>Ascaridomorpha</taxon>
        <taxon>Ascaridoidea</taxon>
        <taxon>Ascarididae</taxon>
        <taxon>Ascaris</taxon>
    </lineage>
</organism>
<dbReference type="Proteomes" id="UP000036681">
    <property type="component" value="Unplaced"/>
</dbReference>
<evidence type="ECO:0000313" key="3">
    <source>
        <dbReference type="WBParaSite" id="ALUE_0000933801-mRNA-1"/>
    </source>
</evidence>
<sequence>MKDDAKRLKNEEIRCKDEAKGRNKKRSWHRSNVKDEVNGHQTCACKEAKEEVNEAGR</sequence>
<dbReference type="AlphaFoldDB" id="A0A0M3HZY1"/>
<evidence type="ECO:0000256" key="1">
    <source>
        <dbReference type="SAM" id="MobiDB-lite"/>
    </source>
</evidence>
<proteinExistence type="predicted"/>
<evidence type="ECO:0000313" key="2">
    <source>
        <dbReference type="Proteomes" id="UP000036681"/>
    </source>
</evidence>
<feature type="compositionally biased region" description="Basic residues" evidence="1">
    <location>
        <begin position="22"/>
        <end position="31"/>
    </location>
</feature>
<reference evidence="3" key="1">
    <citation type="submission" date="2017-02" db="UniProtKB">
        <authorList>
            <consortium name="WormBaseParasite"/>
        </authorList>
    </citation>
    <scope>IDENTIFICATION</scope>
</reference>
<feature type="region of interest" description="Disordered" evidence="1">
    <location>
        <begin position="15"/>
        <end position="35"/>
    </location>
</feature>
<name>A0A0M3HZY1_ASCLU</name>